<protein>
    <recommendedName>
        <fullName evidence="14">PAS domain-containing protein</fullName>
    </recommendedName>
</protein>
<keyword evidence="4" id="KW-0812">Transmembrane</keyword>
<keyword evidence="9" id="KW-0406">Ion transport</keyword>
<keyword evidence="11" id="KW-0407">Ion channel</keyword>
<evidence type="ECO:0000256" key="7">
    <source>
        <dbReference type="ARBA" id="ARBA00022958"/>
    </source>
</evidence>
<dbReference type="EMBL" id="JAERUA010000003">
    <property type="protein sequence ID" value="KAI1902140.1"/>
    <property type="molecule type" value="Genomic_DNA"/>
</dbReference>
<evidence type="ECO:0000256" key="2">
    <source>
        <dbReference type="ARBA" id="ARBA00022448"/>
    </source>
</evidence>
<dbReference type="InterPro" id="IPR035965">
    <property type="entry name" value="PAS-like_dom_sf"/>
</dbReference>
<dbReference type="Proteomes" id="UP000829720">
    <property type="component" value="Unassembled WGS sequence"/>
</dbReference>
<dbReference type="CDD" id="cd00130">
    <property type="entry name" value="PAS"/>
    <property type="match status" value="1"/>
</dbReference>
<feature type="region of interest" description="Disordered" evidence="13">
    <location>
        <begin position="289"/>
        <end position="315"/>
    </location>
</feature>
<keyword evidence="8" id="KW-1133">Transmembrane helix</keyword>
<reference evidence="15" key="1">
    <citation type="submission" date="2021-01" db="EMBL/GenBank/DDBJ databases">
        <authorList>
            <person name="Zahm M."/>
            <person name="Roques C."/>
            <person name="Cabau C."/>
            <person name="Klopp C."/>
            <person name="Donnadieu C."/>
            <person name="Jouanno E."/>
            <person name="Lampietro C."/>
            <person name="Louis A."/>
            <person name="Herpin A."/>
            <person name="Echchiki A."/>
            <person name="Berthelot C."/>
            <person name="Parey E."/>
            <person name="Roest-Crollius H."/>
            <person name="Braasch I."/>
            <person name="Postlethwait J."/>
            <person name="Bobe J."/>
            <person name="Montfort J."/>
            <person name="Bouchez O."/>
            <person name="Begum T."/>
            <person name="Mejri S."/>
            <person name="Adams A."/>
            <person name="Chen W.-J."/>
            <person name="Guiguen Y."/>
        </authorList>
    </citation>
    <scope>NUCLEOTIDE SEQUENCE</scope>
    <source>
        <tissue evidence="15">Blood</tissue>
    </source>
</reference>
<evidence type="ECO:0000256" key="1">
    <source>
        <dbReference type="ARBA" id="ARBA00004141"/>
    </source>
</evidence>
<comment type="subcellular location">
    <subcellularLocation>
        <location evidence="1">Membrane</location>
        <topology evidence="1">Multi-pass membrane protein</topology>
    </subcellularLocation>
</comment>
<dbReference type="InterPro" id="IPR050818">
    <property type="entry name" value="KCNH_animal-type"/>
</dbReference>
<gene>
    <name evidence="15" type="ORF">AGOR_G00041640</name>
</gene>
<keyword evidence="3" id="KW-0633">Potassium transport</keyword>
<dbReference type="Gene3D" id="3.30.450.20">
    <property type="entry name" value="PAS domain"/>
    <property type="match status" value="1"/>
</dbReference>
<dbReference type="GO" id="GO:0034702">
    <property type="term" value="C:monoatomic ion channel complex"/>
    <property type="evidence" value="ECO:0007669"/>
    <property type="project" value="UniProtKB-KW"/>
</dbReference>
<keyword evidence="16" id="KW-1185">Reference proteome</keyword>
<dbReference type="SUPFAM" id="SSF55785">
    <property type="entry name" value="PYP-like sensor domain (PAS domain)"/>
    <property type="match status" value="1"/>
</dbReference>
<evidence type="ECO:0000256" key="12">
    <source>
        <dbReference type="ARBA" id="ARBA00034430"/>
    </source>
</evidence>
<dbReference type="Pfam" id="PF13426">
    <property type="entry name" value="PAS_9"/>
    <property type="match status" value="1"/>
</dbReference>
<dbReference type="GO" id="GO:0005242">
    <property type="term" value="F:inward rectifier potassium channel activity"/>
    <property type="evidence" value="ECO:0007669"/>
    <property type="project" value="TreeGrafter"/>
</dbReference>
<name>A0A8T3E0D7_9TELE</name>
<keyword evidence="6" id="KW-0851">Voltage-gated channel</keyword>
<dbReference type="OrthoDB" id="432483at2759"/>
<dbReference type="NCBIfam" id="TIGR00229">
    <property type="entry name" value="sensory_box"/>
    <property type="match status" value="1"/>
</dbReference>
<dbReference type="AlphaFoldDB" id="A0A8T3E0D7"/>
<proteinExistence type="predicted"/>
<feature type="compositionally biased region" description="Polar residues" evidence="13">
    <location>
        <begin position="301"/>
        <end position="315"/>
    </location>
</feature>
<dbReference type="GO" id="GO:0086091">
    <property type="term" value="P:regulation of heart rate by cardiac conduction"/>
    <property type="evidence" value="ECO:0007669"/>
    <property type="project" value="TreeGrafter"/>
</dbReference>
<organism evidence="15 16">
    <name type="scientific">Albula goreensis</name>
    <dbReference type="NCBI Taxonomy" id="1534307"/>
    <lineage>
        <taxon>Eukaryota</taxon>
        <taxon>Metazoa</taxon>
        <taxon>Chordata</taxon>
        <taxon>Craniata</taxon>
        <taxon>Vertebrata</taxon>
        <taxon>Euteleostomi</taxon>
        <taxon>Actinopterygii</taxon>
        <taxon>Neopterygii</taxon>
        <taxon>Teleostei</taxon>
        <taxon>Albuliformes</taxon>
        <taxon>Albulidae</taxon>
        <taxon>Albula</taxon>
    </lineage>
</organism>
<evidence type="ECO:0000256" key="11">
    <source>
        <dbReference type="ARBA" id="ARBA00023303"/>
    </source>
</evidence>
<dbReference type="GO" id="GO:0060307">
    <property type="term" value="P:regulation of ventricular cardiac muscle cell membrane repolarization"/>
    <property type="evidence" value="ECO:0007669"/>
    <property type="project" value="TreeGrafter"/>
</dbReference>
<evidence type="ECO:0000256" key="5">
    <source>
        <dbReference type="ARBA" id="ARBA00022826"/>
    </source>
</evidence>
<dbReference type="PANTHER" id="PTHR10217">
    <property type="entry name" value="VOLTAGE AND LIGAND GATED POTASSIUM CHANNEL"/>
    <property type="match status" value="1"/>
</dbReference>
<sequence length="428" mass="47717">MPVRRGHVAPQNTFLDTIIRKFEGQNRKFVIANARVENCAIIFCNDGFCGMCGYSRAEVMQKPCTCNFLYGPHTKRLAVVQMAQALLGSEERKVEISLYRKDGVCFPCVVDVVPVKNEEGAVIMFILNFELTTDGRVHVSPSRDIRRKFPIPWISSARRCGFKLRLPLLRTRSVSKRSLQDDPEVGCTRDTSHLVQDGSLALGELLTPPEAPRLESPALLWPERPLLDRRPPLPPLPLSLPLHLPQSSLQLHRLDPDTSLSNCSLSHSRSRESIHSIRRVSSVDDIETMRPDWDRKPPTRCVSTGAMNNKSALQNSTSDPDLMRYRALSAIPQITLNFVDFKPDPFIALPAGEVDIIAPCKLIDRTHNVTEKVTQVMATGGRPCASTKQSKGLCWSCFMGTSNSVATDSVWDGYSVCWVILCVSVHKG</sequence>
<dbReference type="GO" id="GO:0005886">
    <property type="term" value="C:plasma membrane"/>
    <property type="evidence" value="ECO:0007669"/>
    <property type="project" value="TreeGrafter"/>
</dbReference>
<keyword evidence="7" id="KW-0630">Potassium</keyword>
<feature type="domain" description="PAS" evidence="14">
    <location>
        <begin position="37"/>
        <end position="129"/>
    </location>
</feature>
<comment type="catalytic activity">
    <reaction evidence="12">
        <text>K(+)(in) = K(+)(out)</text>
        <dbReference type="Rhea" id="RHEA:29463"/>
        <dbReference type="ChEBI" id="CHEBI:29103"/>
    </reaction>
</comment>
<evidence type="ECO:0000313" key="16">
    <source>
        <dbReference type="Proteomes" id="UP000829720"/>
    </source>
</evidence>
<keyword evidence="2" id="KW-0813">Transport</keyword>
<evidence type="ECO:0000256" key="10">
    <source>
        <dbReference type="ARBA" id="ARBA00023136"/>
    </source>
</evidence>
<evidence type="ECO:0000256" key="13">
    <source>
        <dbReference type="SAM" id="MobiDB-lite"/>
    </source>
</evidence>
<evidence type="ECO:0000259" key="14">
    <source>
        <dbReference type="Pfam" id="PF13426"/>
    </source>
</evidence>
<dbReference type="InterPro" id="IPR000014">
    <property type="entry name" value="PAS"/>
</dbReference>
<accession>A0A8T3E0D7</accession>
<evidence type="ECO:0000256" key="4">
    <source>
        <dbReference type="ARBA" id="ARBA00022692"/>
    </source>
</evidence>
<dbReference type="FunFam" id="3.30.450.20:FF:000001">
    <property type="entry name" value="Potassium voltage-gated channel subfamily H member 7"/>
    <property type="match status" value="1"/>
</dbReference>
<evidence type="ECO:0000256" key="6">
    <source>
        <dbReference type="ARBA" id="ARBA00022882"/>
    </source>
</evidence>
<dbReference type="GO" id="GO:0086013">
    <property type="term" value="P:membrane repolarization during cardiac muscle cell action potential"/>
    <property type="evidence" value="ECO:0007669"/>
    <property type="project" value="TreeGrafter"/>
</dbReference>
<keyword evidence="10" id="KW-0472">Membrane</keyword>
<comment type="caution">
    <text evidence="15">The sequence shown here is derived from an EMBL/GenBank/DDBJ whole genome shotgun (WGS) entry which is preliminary data.</text>
</comment>
<evidence type="ECO:0000313" key="15">
    <source>
        <dbReference type="EMBL" id="KAI1902140.1"/>
    </source>
</evidence>
<keyword evidence="5" id="KW-0631">Potassium channel</keyword>
<evidence type="ECO:0000256" key="9">
    <source>
        <dbReference type="ARBA" id="ARBA00023065"/>
    </source>
</evidence>
<evidence type="ECO:0000256" key="3">
    <source>
        <dbReference type="ARBA" id="ARBA00022538"/>
    </source>
</evidence>
<evidence type="ECO:0000256" key="8">
    <source>
        <dbReference type="ARBA" id="ARBA00022989"/>
    </source>
</evidence>
<dbReference type="PANTHER" id="PTHR10217:SF506">
    <property type="entry name" value="POTASSIUM VOLTAGE-GATED CHANNEL SUBFAMILY H MEMBER 2"/>
    <property type="match status" value="1"/>
</dbReference>